<dbReference type="InterPro" id="IPR038948">
    <property type="entry name" value="POLR1D-like"/>
</dbReference>
<organism evidence="2 3">
    <name type="scientific">Neogobius melanostomus</name>
    <name type="common">round goby</name>
    <dbReference type="NCBI Taxonomy" id="47308"/>
    <lineage>
        <taxon>Eukaryota</taxon>
        <taxon>Metazoa</taxon>
        <taxon>Chordata</taxon>
        <taxon>Craniata</taxon>
        <taxon>Vertebrata</taxon>
        <taxon>Euteleostomi</taxon>
        <taxon>Actinopterygii</taxon>
        <taxon>Neopterygii</taxon>
        <taxon>Teleostei</taxon>
        <taxon>Neoteleostei</taxon>
        <taxon>Acanthomorphata</taxon>
        <taxon>Gobiaria</taxon>
        <taxon>Gobiiformes</taxon>
        <taxon>Gobioidei</taxon>
        <taxon>Gobiidae</taxon>
        <taxon>Benthophilinae</taxon>
        <taxon>Neogobiini</taxon>
        <taxon>Neogobius</taxon>
    </lineage>
</organism>
<accession>A0A8C6SW09</accession>
<dbReference type="AlphaFoldDB" id="A0A8C6SW09"/>
<feature type="compositionally biased region" description="Basic and acidic residues" evidence="1">
    <location>
        <begin position="58"/>
        <end position="85"/>
    </location>
</feature>
<feature type="compositionally biased region" description="Basic and acidic residues" evidence="1">
    <location>
        <begin position="99"/>
        <end position="108"/>
    </location>
</feature>
<name>A0A8C6SW09_9GOBI</name>
<dbReference type="PANTHER" id="PTHR34769">
    <property type="entry name" value="RCG42593, ISOFORM CRA_A"/>
    <property type="match status" value="1"/>
</dbReference>
<keyword evidence="3" id="KW-1185">Reference proteome</keyword>
<dbReference type="PANTHER" id="PTHR34769:SF1">
    <property type="entry name" value="RNA POLYMERASE I AND III SUBUNIT D"/>
    <property type="match status" value="1"/>
</dbReference>
<protein>
    <submittedName>
        <fullName evidence="2">Si:ch211-140b10.6</fullName>
    </submittedName>
</protein>
<reference evidence="2" key="1">
    <citation type="submission" date="2025-08" db="UniProtKB">
        <authorList>
            <consortium name="Ensembl"/>
        </authorList>
    </citation>
    <scope>IDENTIFICATION</scope>
</reference>
<proteinExistence type="predicted"/>
<evidence type="ECO:0000256" key="1">
    <source>
        <dbReference type="SAM" id="MobiDB-lite"/>
    </source>
</evidence>
<feature type="compositionally biased region" description="Basic and acidic residues" evidence="1">
    <location>
        <begin position="115"/>
        <end position="135"/>
    </location>
</feature>
<dbReference type="Ensembl" id="ENSNMLT00000014175.1">
    <property type="protein sequence ID" value="ENSNMLP00000012555.1"/>
    <property type="gene ID" value="ENSNMLG00000008526.1"/>
</dbReference>
<sequence length="144" mass="17414">MAEDNDLEKRAIEELLRETDRARVRAETMGPSGWLKCPLKTTNKRFLLNTLRSTGLHRRSDESRSESASRGRFRSESPERRRERSISPSPRRERHRDHRDKYHREDGSSMKLKRREKEEERRERHTREEKHDRGRDGHKKHGHK</sequence>
<evidence type="ECO:0000313" key="2">
    <source>
        <dbReference type="Ensembl" id="ENSNMLP00000012555.1"/>
    </source>
</evidence>
<dbReference type="Proteomes" id="UP000694523">
    <property type="component" value="Unplaced"/>
</dbReference>
<reference evidence="2" key="2">
    <citation type="submission" date="2025-09" db="UniProtKB">
        <authorList>
            <consortium name="Ensembl"/>
        </authorList>
    </citation>
    <scope>IDENTIFICATION</scope>
</reference>
<evidence type="ECO:0000313" key="3">
    <source>
        <dbReference type="Proteomes" id="UP000694523"/>
    </source>
</evidence>
<feature type="region of interest" description="Disordered" evidence="1">
    <location>
        <begin position="23"/>
        <end position="144"/>
    </location>
</feature>